<dbReference type="Pfam" id="PF13439">
    <property type="entry name" value="Glyco_transf_4"/>
    <property type="match status" value="1"/>
</dbReference>
<evidence type="ECO:0000313" key="2">
    <source>
        <dbReference type="Proteomes" id="UP000194457"/>
    </source>
</evidence>
<evidence type="ECO:0000313" key="1">
    <source>
        <dbReference type="EMBL" id="ART64466.1"/>
    </source>
</evidence>
<dbReference type="CDD" id="cd03801">
    <property type="entry name" value="GT4_PimA-like"/>
    <property type="match status" value="1"/>
</dbReference>
<dbReference type="PANTHER" id="PTHR12526">
    <property type="entry name" value="GLYCOSYLTRANSFERASE"/>
    <property type="match status" value="1"/>
</dbReference>
<dbReference type="PANTHER" id="PTHR12526:SF630">
    <property type="entry name" value="GLYCOSYLTRANSFERASE"/>
    <property type="match status" value="1"/>
</dbReference>
<dbReference type="AlphaFoldDB" id="A0A240UTK2"/>
<dbReference type="Pfam" id="PF00534">
    <property type="entry name" value="Glycos_transf_1"/>
    <property type="match status" value="1"/>
</dbReference>
<organism evidence="1 2">
    <name type="scientific">Kushneria marisflavi</name>
    <dbReference type="NCBI Taxonomy" id="157779"/>
    <lineage>
        <taxon>Bacteria</taxon>
        <taxon>Pseudomonadati</taxon>
        <taxon>Pseudomonadota</taxon>
        <taxon>Gammaproteobacteria</taxon>
        <taxon>Oceanospirillales</taxon>
        <taxon>Halomonadaceae</taxon>
        <taxon>Kushneria</taxon>
    </lineage>
</organism>
<dbReference type="EMBL" id="CP021358">
    <property type="protein sequence ID" value="ART64466.1"/>
    <property type="molecule type" value="Genomic_DNA"/>
</dbReference>
<dbReference type="Gene3D" id="3.40.50.2000">
    <property type="entry name" value="Glycogen Phosphorylase B"/>
    <property type="match status" value="2"/>
</dbReference>
<proteinExistence type="predicted"/>
<dbReference type="Proteomes" id="UP000194457">
    <property type="component" value="Chromosome"/>
</dbReference>
<protein>
    <submittedName>
        <fullName evidence="1">Uncharacterized protein</fullName>
    </submittedName>
</protein>
<gene>
    <name evidence="1" type="ORF">B9H00_16530</name>
</gene>
<dbReference type="OrthoDB" id="9795746at2"/>
<keyword evidence="2" id="KW-1185">Reference proteome</keyword>
<name>A0A240UTK2_9GAMM</name>
<dbReference type="GO" id="GO:0016757">
    <property type="term" value="F:glycosyltransferase activity"/>
    <property type="evidence" value="ECO:0007669"/>
    <property type="project" value="InterPro"/>
</dbReference>
<dbReference type="InterPro" id="IPR001296">
    <property type="entry name" value="Glyco_trans_1"/>
</dbReference>
<dbReference type="GO" id="GO:1901135">
    <property type="term" value="P:carbohydrate derivative metabolic process"/>
    <property type="evidence" value="ECO:0007669"/>
    <property type="project" value="UniProtKB-ARBA"/>
</dbReference>
<accession>A0A240UTK2</accession>
<dbReference type="SUPFAM" id="SSF53756">
    <property type="entry name" value="UDP-Glycosyltransferase/glycogen phosphorylase"/>
    <property type="match status" value="1"/>
</dbReference>
<sequence>MHVAHYIGLKNLGGAELLFAGLSSAWAQHDLIQSVLLRSAPIHDEVSKRLPASLLAIDYKRWKGFKLPTRPALIRRMHVHRAMRPLPRPDIALSWSNLRHNPILAGGTKQQVPYIHYEHGVSWIHKVDEEGRRFLNAASGFICVSHAAKRVLQLKWGVDNQAVAIVPNPLRNTPNPILEQRLPLEGRPLKLAFAGRLTAIKGVTVALHTLALLRQQGINAELHIAGKGSQESVLKNLSESLGIAKACHFHGFVNDTRYFFGNMDIALCPSIRESFGMASLEASAAGCPVIASRVDGLPETIRENISGITLPCEHDPRTYYGSNIMSQLPELVYDPEMDQLRPPAVIAPQRLADTIGNLAASTQRLNDMRQHAISHAGQFNDFQQYGNHLLGQVRHIMSATDRRYSGHNTAMTS</sequence>
<reference evidence="1 2" key="1">
    <citation type="submission" date="2017-05" db="EMBL/GenBank/DDBJ databases">
        <authorList>
            <person name="Song R."/>
            <person name="Chenine A.L."/>
            <person name="Ruprecht R.M."/>
        </authorList>
    </citation>
    <scope>NUCLEOTIDE SEQUENCE [LARGE SCALE GENOMIC DNA]</scope>
    <source>
        <strain evidence="1">SW32</strain>
    </source>
</reference>
<dbReference type="RefSeq" id="WP_086901584.1">
    <property type="nucleotide sequence ID" value="NZ_CP021358.1"/>
</dbReference>
<dbReference type="InterPro" id="IPR028098">
    <property type="entry name" value="Glyco_trans_4-like_N"/>
</dbReference>
<dbReference type="KEGG" id="kma:B9H00_16530"/>